<name>A0A0L8FNN4_OCTBM</name>
<proteinExistence type="predicted"/>
<feature type="non-terminal residue" evidence="1">
    <location>
        <position position="1"/>
    </location>
</feature>
<evidence type="ECO:0000313" key="1">
    <source>
        <dbReference type="EMBL" id="KOF66326.1"/>
    </source>
</evidence>
<dbReference type="EMBL" id="KQ428240">
    <property type="protein sequence ID" value="KOF66326.1"/>
    <property type="molecule type" value="Genomic_DNA"/>
</dbReference>
<protein>
    <submittedName>
        <fullName evidence="1">Uncharacterized protein</fullName>
    </submittedName>
</protein>
<accession>A0A0L8FNN4</accession>
<dbReference type="OrthoDB" id="6107414at2759"/>
<sequence length="237" mass="27051">AVPKVENVKWHYTLKHTSTHNHYEGDQYKKKVLLLQRNLVSKKNIFRKIDDESRKYAKVSFIIAEKIAHNMKFFSEGDFVKECITLVIEILCPEKKRAIKCASLLHNTMTRRIEELAENVKMQLNELYKNFEDYSIAINESTDITNTPQMAIFVRGVDSSFNITEELLAPCPMKGNCTGAVGFKEIDTVLEKVGLTYNHQVGIANDGALVMIGKELGLHGFIQRKLESLNMSKDQIL</sequence>
<dbReference type="AlphaFoldDB" id="A0A0L8FNN4"/>
<gene>
    <name evidence="1" type="ORF">OCBIM_22012790mg</name>
</gene>
<reference evidence="1" key="1">
    <citation type="submission" date="2015-07" db="EMBL/GenBank/DDBJ databases">
        <title>MeaNS - Measles Nucleotide Surveillance Program.</title>
        <authorList>
            <person name="Tran T."/>
            <person name="Druce J."/>
        </authorList>
    </citation>
    <scope>NUCLEOTIDE SEQUENCE</scope>
    <source>
        <strain evidence="1">UCB-OBI-ISO-001</strain>
        <tissue evidence="1">Gonad</tissue>
    </source>
</reference>
<dbReference type="PANTHER" id="PTHR45913:SF5">
    <property type="entry name" value="GENERAL TRANSCRIPTION FACTOR II-I REPEAT DOMAIN-CONTAINING PROTEIN 2A-LIKE PROTEIN"/>
    <property type="match status" value="1"/>
</dbReference>
<organism evidence="1">
    <name type="scientific">Octopus bimaculoides</name>
    <name type="common">California two-spotted octopus</name>
    <dbReference type="NCBI Taxonomy" id="37653"/>
    <lineage>
        <taxon>Eukaryota</taxon>
        <taxon>Metazoa</taxon>
        <taxon>Spiralia</taxon>
        <taxon>Lophotrochozoa</taxon>
        <taxon>Mollusca</taxon>
        <taxon>Cephalopoda</taxon>
        <taxon>Coleoidea</taxon>
        <taxon>Octopodiformes</taxon>
        <taxon>Octopoda</taxon>
        <taxon>Incirrata</taxon>
        <taxon>Octopodidae</taxon>
        <taxon>Octopus</taxon>
    </lineage>
</organism>
<dbReference type="PANTHER" id="PTHR45913">
    <property type="entry name" value="EPM2A-INTERACTING PROTEIN 1"/>
    <property type="match status" value="1"/>
</dbReference>